<protein>
    <recommendedName>
        <fullName evidence="3">PAC domain-containing protein</fullName>
    </recommendedName>
</protein>
<dbReference type="InterPro" id="IPR035965">
    <property type="entry name" value="PAS-like_dom_sf"/>
</dbReference>
<evidence type="ECO:0008006" key="3">
    <source>
        <dbReference type="Google" id="ProtNLM"/>
    </source>
</evidence>
<evidence type="ECO:0000313" key="2">
    <source>
        <dbReference type="Proteomes" id="UP000198505"/>
    </source>
</evidence>
<dbReference type="STRING" id="416874.SAMN04487958_102367"/>
<dbReference type="EMBL" id="FOGS01000002">
    <property type="protein sequence ID" value="SER71539.1"/>
    <property type="molecule type" value="Genomic_DNA"/>
</dbReference>
<accession>A0A1H9RHT8</accession>
<keyword evidence="2" id="KW-1185">Reference proteome</keyword>
<dbReference type="SUPFAM" id="SSF55785">
    <property type="entry name" value="PYP-like sensor domain (PAS domain)"/>
    <property type="match status" value="1"/>
</dbReference>
<gene>
    <name evidence="1" type="ORF">SAMN04487958_102367</name>
</gene>
<dbReference type="AlphaFoldDB" id="A0A1H9RHT8"/>
<dbReference type="Proteomes" id="UP000198505">
    <property type="component" value="Unassembled WGS sequence"/>
</dbReference>
<reference evidence="2" key="1">
    <citation type="submission" date="2016-10" db="EMBL/GenBank/DDBJ databases">
        <authorList>
            <person name="Varghese N."/>
            <person name="Submissions S."/>
        </authorList>
    </citation>
    <scope>NUCLEOTIDE SEQUENCE [LARGE SCALE GENOMIC DNA]</scope>
    <source>
        <strain evidence="2">CGMCC 1.6495</strain>
    </source>
</reference>
<dbReference type="Gene3D" id="3.30.450.20">
    <property type="entry name" value="PAS domain"/>
    <property type="match status" value="1"/>
</dbReference>
<evidence type="ECO:0000313" key="1">
    <source>
        <dbReference type="EMBL" id="SER71539.1"/>
    </source>
</evidence>
<name>A0A1H9RHT8_9GAMM</name>
<proteinExistence type="predicted"/>
<sequence>MQAIYDATLDGQSNCVELQIKHREGHLKSLELTTMPIIVYGETLGVFGIAKDITHQH</sequence>
<organism evidence="1 2">
    <name type="scientific">Vreelandella subterranea</name>
    <dbReference type="NCBI Taxonomy" id="416874"/>
    <lineage>
        <taxon>Bacteria</taxon>
        <taxon>Pseudomonadati</taxon>
        <taxon>Pseudomonadota</taxon>
        <taxon>Gammaproteobacteria</taxon>
        <taxon>Oceanospirillales</taxon>
        <taxon>Halomonadaceae</taxon>
        <taxon>Vreelandella</taxon>
    </lineage>
</organism>
<dbReference type="RefSeq" id="WP_139197144.1">
    <property type="nucleotide sequence ID" value="NZ_FOGS01000002.1"/>
</dbReference>